<dbReference type="Pfam" id="PF25967">
    <property type="entry name" value="RND-MFP_C"/>
    <property type="match status" value="1"/>
</dbReference>
<dbReference type="PANTHER" id="PTHR30469:SF11">
    <property type="entry name" value="BLL4320 PROTEIN"/>
    <property type="match status" value="1"/>
</dbReference>
<dbReference type="Gene3D" id="2.40.50.100">
    <property type="match status" value="1"/>
</dbReference>
<name>A0A916SHA3_9BURK</name>
<gene>
    <name evidence="9" type="ORF">GCM10011496_21350</name>
</gene>
<dbReference type="Pfam" id="PF25917">
    <property type="entry name" value="BSH_RND"/>
    <property type="match status" value="1"/>
</dbReference>
<feature type="domain" description="Multidrug resistance protein MdtA-like C-terminal permuted SH3" evidence="8">
    <location>
        <begin position="293"/>
        <end position="356"/>
    </location>
</feature>
<comment type="caution">
    <text evidence="9">The sequence shown here is derived from an EMBL/GenBank/DDBJ whole genome shotgun (WGS) entry which is preliminary data.</text>
</comment>
<feature type="compositionally biased region" description="Basic and acidic residues" evidence="4">
    <location>
        <begin position="425"/>
        <end position="437"/>
    </location>
</feature>
<feature type="region of interest" description="Disordered" evidence="4">
    <location>
        <begin position="30"/>
        <end position="49"/>
    </location>
</feature>
<comment type="subcellular location">
    <subcellularLocation>
        <location evidence="1">Cell envelope</location>
    </subcellularLocation>
</comment>
<dbReference type="GO" id="GO:1990281">
    <property type="term" value="C:efflux pump complex"/>
    <property type="evidence" value="ECO:0007669"/>
    <property type="project" value="TreeGrafter"/>
</dbReference>
<evidence type="ECO:0000256" key="1">
    <source>
        <dbReference type="ARBA" id="ARBA00004196"/>
    </source>
</evidence>
<dbReference type="Pfam" id="PF25876">
    <property type="entry name" value="HH_MFP_RND"/>
    <property type="match status" value="1"/>
</dbReference>
<evidence type="ECO:0000259" key="6">
    <source>
        <dbReference type="Pfam" id="PF25917"/>
    </source>
</evidence>
<feature type="region of interest" description="Disordered" evidence="4">
    <location>
        <begin position="415"/>
        <end position="437"/>
    </location>
</feature>
<sequence length="437" mass="46284">MASKIIYAAVAVAGIALASGAAWWYQKPKAPGANPSPTAARPAAAGGSGKPVTVEAAKVEVVRLVDDAQAVGSLRSRRSVVLRPEVSGRITQLNFIDGQRVRKGQVLVQFDDQLPLAQVQQSQAELSIAQANQKRNQELVAQNFVSQRSLDESAANLQVAQAKLSLAKATAARLKIVAPFDGIVGIRVVNPGDYLKDGADIVNIEDIDALFVDFRLPERFQSKVKRGQTAVLDIDALPGRRFVAQIQAIDPLIDANGRSVGIRGCIDNRQLQLRPGMFARANTVFSVRETARVIPEEAIVPQGNRQFVIKLLDGPDPQTRSTKRVEVKVGIRSPGKVEILEGLEAGDTVVAAGQQRVQRDGTVVSVVQIGERQAGQAIAPAGGAARPASTVNTVAFVPALPGPNPCGVVSVEAPVRGVTPPSRTAPERKPAATRDPA</sequence>
<dbReference type="SUPFAM" id="SSF111369">
    <property type="entry name" value="HlyD-like secretion proteins"/>
    <property type="match status" value="1"/>
</dbReference>
<keyword evidence="3" id="KW-0813">Transport</keyword>
<dbReference type="Proteomes" id="UP000620596">
    <property type="component" value="Unassembled WGS sequence"/>
</dbReference>
<dbReference type="Gene3D" id="1.10.287.470">
    <property type="entry name" value="Helix hairpin bin"/>
    <property type="match status" value="1"/>
</dbReference>
<dbReference type="InterPro" id="IPR058792">
    <property type="entry name" value="Beta-barrel_RND_2"/>
</dbReference>
<dbReference type="GO" id="GO:0015562">
    <property type="term" value="F:efflux transmembrane transporter activity"/>
    <property type="evidence" value="ECO:0007669"/>
    <property type="project" value="TreeGrafter"/>
</dbReference>
<organism evidence="9 10">
    <name type="scientific">Polaromonas eurypsychrophila</name>
    <dbReference type="NCBI Taxonomy" id="1614635"/>
    <lineage>
        <taxon>Bacteria</taxon>
        <taxon>Pseudomonadati</taxon>
        <taxon>Pseudomonadota</taxon>
        <taxon>Betaproteobacteria</taxon>
        <taxon>Burkholderiales</taxon>
        <taxon>Comamonadaceae</taxon>
        <taxon>Polaromonas</taxon>
    </lineage>
</organism>
<reference evidence="9" key="2">
    <citation type="submission" date="2020-09" db="EMBL/GenBank/DDBJ databases">
        <authorList>
            <person name="Sun Q."/>
            <person name="Zhou Y."/>
        </authorList>
    </citation>
    <scope>NUCLEOTIDE SEQUENCE</scope>
    <source>
        <strain evidence="9">CGMCC 1.15322</strain>
    </source>
</reference>
<reference evidence="9" key="1">
    <citation type="journal article" date="2014" name="Int. J. Syst. Evol. Microbiol.">
        <title>Complete genome sequence of Corynebacterium casei LMG S-19264T (=DSM 44701T), isolated from a smear-ripened cheese.</title>
        <authorList>
            <consortium name="US DOE Joint Genome Institute (JGI-PGF)"/>
            <person name="Walter F."/>
            <person name="Albersmeier A."/>
            <person name="Kalinowski J."/>
            <person name="Ruckert C."/>
        </authorList>
    </citation>
    <scope>NUCLEOTIDE SEQUENCE</scope>
    <source>
        <strain evidence="9">CGMCC 1.15322</strain>
    </source>
</reference>
<dbReference type="FunFam" id="2.40.30.170:FF:000010">
    <property type="entry name" value="Efflux RND transporter periplasmic adaptor subunit"/>
    <property type="match status" value="1"/>
</dbReference>
<dbReference type="Gene3D" id="2.40.420.20">
    <property type="match status" value="1"/>
</dbReference>
<feature type="domain" description="Multidrug resistance protein MdtA-like alpha-helical hairpin" evidence="5">
    <location>
        <begin position="117"/>
        <end position="171"/>
    </location>
</feature>
<dbReference type="EMBL" id="BMIG01000006">
    <property type="protein sequence ID" value="GGB00027.1"/>
    <property type="molecule type" value="Genomic_DNA"/>
</dbReference>
<dbReference type="InterPro" id="IPR058627">
    <property type="entry name" value="MdtA-like_C"/>
</dbReference>
<comment type="similarity">
    <text evidence="2">Belongs to the membrane fusion protein (MFP) (TC 8.A.1) family.</text>
</comment>
<protein>
    <submittedName>
        <fullName evidence="9">MexH family multidrug efflux RND transporter periplasmic adaptor subunit</fullName>
    </submittedName>
</protein>
<evidence type="ECO:0000313" key="10">
    <source>
        <dbReference type="Proteomes" id="UP000620596"/>
    </source>
</evidence>
<feature type="domain" description="CusB-like beta-barrel" evidence="7">
    <location>
        <begin position="212"/>
        <end position="282"/>
    </location>
</feature>
<dbReference type="PANTHER" id="PTHR30469">
    <property type="entry name" value="MULTIDRUG RESISTANCE PROTEIN MDTA"/>
    <property type="match status" value="1"/>
</dbReference>
<dbReference type="Pfam" id="PF25954">
    <property type="entry name" value="Beta-barrel_RND_2"/>
    <property type="match status" value="1"/>
</dbReference>
<dbReference type="NCBIfam" id="TIGR01730">
    <property type="entry name" value="RND_mfp"/>
    <property type="match status" value="1"/>
</dbReference>
<evidence type="ECO:0000313" key="9">
    <source>
        <dbReference type="EMBL" id="GGB00027.1"/>
    </source>
</evidence>
<dbReference type="InterPro" id="IPR006143">
    <property type="entry name" value="RND_pump_MFP"/>
</dbReference>
<dbReference type="InterPro" id="IPR058625">
    <property type="entry name" value="MdtA-like_BSH"/>
</dbReference>
<evidence type="ECO:0000256" key="2">
    <source>
        <dbReference type="ARBA" id="ARBA00009477"/>
    </source>
</evidence>
<evidence type="ECO:0000256" key="4">
    <source>
        <dbReference type="SAM" id="MobiDB-lite"/>
    </source>
</evidence>
<keyword evidence="10" id="KW-1185">Reference proteome</keyword>
<evidence type="ECO:0000256" key="3">
    <source>
        <dbReference type="ARBA" id="ARBA00022448"/>
    </source>
</evidence>
<accession>A0A916SHA3</accession>
<dbReference type="Gene3D" id="2.40.30.170">
    <property type="match status" value="1"/>
</dbReference>
<dbReference type="InterPro" id="IPR058624">
    <property type="entry name" value="MdtA-like_HH"/>
</dbReference>
<evidence type="ECO:0000259" key="7">
    <source>
        <dbReference type="Pfam" id="PF25954"/>
    </source>
</evidence>
<dbReference type="RefSeq" id="WP_188708481.1">
    <property type="nucleotide sequence ID" value="NZ_BMIG01000006.1"/>
</dbReference>
<feature type="domain" description="Multidrug resistance protein MdtA-like barrel-sandwich hybrid" evidence="6">
    <location>
        <begin position="79"/>
        <end position="199"/>
    </location>
</feature>
<proteinExistence type="inferred from homology"/>
<evidence type="ECO:0000259" key="8">
    <source>
        <dbReference type="Pfam" id="PF25967"/>
    </source>
</evidence>
<dbReference type="AlphaFoldDB" id="A0A916SHA3"/>
<evidence type="ECO:0000259" key="5">
    <source>
        <dbReference type="Pfam" id="PF25876"/>
    </source>
</evidence>